<dbReference type="Proteomes" id="UP000007460">
    <property type="component" value="Chromosome"/>
</dbReference>
<sequence length="312" mass="34457">MPELSVLRSTSATTSMSKGILQICLAMLIIPAIDVCAKTLGRSFDPIQITFFRFFMQICLLLPLVIYNRLWTIPPGTLAIQCMRGVTLVIATFCFFWAIQHLPLAEAIAIFFVQPLILTGLSVLILGETIRMRRIFAIIFGLIGAMMVLQPSFVIFGWPALLPLVSAVSMAFYMIFTSRISKVAHPFQMQFVVGLVAVIMLGIVMILGQFADIPGTAFLTPDSHHFKWIVGMGIASTIGHMLIVFSTQNAPASVLAPFQYVEIVTAALFGYLFFNDTPADTTFVGTFIIIASGVYLFHRERVVARKMAKEDG</sequence>
<dbReference type="RefSeq" id="WP_013045133.1">
    <property type="nucleotide sequence ID" value="NC_014010.1"/>
</dbReference>
<feature type="domain" description="EamA" evidence="7">
    <location>
        <begin position="159"/>
        <end position="292"/>
    </location>
</feature>
<dbReference type="InterPro" id="IPR000620">
    <property type="entry name" value="EamA_dom"/>
</dbReference>
<dbReference type="GO" id="GO:0016020">
    <property type="term" value="C:membrane"/>
    <property type="evidence" value="ECO:0007669"/>
    <property type="project" value="UniProtKB-SubCell"/>
</dbReference>
<evidence type="ECO:0000313" key="9">
    <source>
        <dbReference type="Proteomes" id="UP000007460"/>
    </source>
</evidence>
<feature type="transmembrane region" description="Helical" evidence="6">
    <location>
        <begin position="254"/>
        <end position="274"/>
    </location>
</feature>
<feature type="domain" description="EamA" evidence="7">
    <location>
        <begin position="18"/>
        <end position="149"/>
    </location>
</feature>
<evidence type="ECO:0000256" key="4">
    <source>
        <dbReference type="ARBA" id="ARBA00022989"/>
    </source>
</evidence>
<feature type="transmembrane region" description="Helical" evidence="6">
    <location>
        <begin position="47"/>
        <end position="66"/>
    </location>
</feature>
<dbReference type="OrthoDB" id="9815809at2"/>
<keyword evidence="8" id="KW-0808">Transferase</keyword>
<feature type="transmembrane region" description="Helical" evidence="6">
    <location>
        <begin position="160"/>
        <end position="177"/>
    </location>
</feature>
<gene>
    <name evidence="8" type="ordered locus">SAR116_0260</name>
</gene>
<dbReference type="PANTHER" id="PTHR22911">
    <property type="entry name" value="ACYL-MALONYL CONDENSING ENZYME-RELATED"/>
    <property type="match status" value="1"/>
</dbReference>
<name>D5BQ05_PUNMI</name>
<proteinExistence type="inferred from homology"/>
<keyword evidence="4 6" id="KW-1133">Transmembrane helix</keyword>
<dbReference type="PANTHER" id="PTHR22911:SF6">
    <property type="entry name" value="SOLUTE CARRIER FAMILY 35 MEMBER G1"/>
    <property type="match status" value="1"/>
</dbReference>
<dbReference type="eggNOG" id="COG0697">
    <property type="taxonomic scope" value="Bacteria"/>
</dbReference>
<evidence type="ECO:0000256" key="5">
    <source>
        <dbReference type="ARBA" id="ARBA00023136"/>
    </source>
</evidence>
<keyword evidence="3 6" id="KW-0812">Transmembrane</keyword>
<evidence type="ECO:0000256" key="1">
    <source>
        <dbReference type="ARBA" id="ARBA00004141"/>
    </source>
</evidence>
<protein>
    <submittedName>
        <fullName evidence="8">Possible transporter, RarD family, DMT superfamily</fullName>
        <ecNumber evidence="8">2.3.1.8</ecNumber>
    </submittedName>
</protein>
<keyword evidence="5 6" id="KW-0472">Membrane</keyword>
<dbReference type="HOGENOM" id="CLU_032828_2_2_5"/>
<feature type="transmembrane region" description="Helical" evidence="6">
    <location>
        <begin position="228"/>
        <end position="247"/>
    </location>
</feature>
<dbReference type="KEGG" id="apb:SAR116_0260"/>
<reference evidence="8 9" key="1">
    <citation type="journal article" date="2010" name="J. Bacteriol.">
        <title>Complete genome sequence of "Candidatus Puniceispirillum marinum" IMCC1322, a representative of the SAR116 clade in the Alphaproteobacteria.</title>
        <authorList>
            <person name="Oh H.M."/>
            <person name="Kwon K.K."/>
            <person name="Kang I."/>
            <person name="Kang S.G."/>
            <person name="Lee J.H."/>
            <person name="Kim S.J."/>
            <person name="Cho J.C."/>
        </authorList>
    </citation>
    <scope>NUCLEOTIDE SEQUENCE [LARGE SCALE GENOMIC DNA]</scope>
    <source>
        <strain evidence="8 9">IMCC1322</strain>
    </source>
</reference>
<comment type="similarity">
    <text evidence="2">Belongs to the drug/metabolite transporter (DMT) superfamily. 10 TMS drug/metabolite exporter (DME) (TC 2.A.7.3) family.</text>
</comment>
<dbReference type="STRING" id="488538.SAR116_0260"/>
<dbReference type="GO" id="GO:0008959">
    <property type="term" value="F:phosphate acetyltransferase activity"/>
    <property type="evidence" value="ECO:0007669"/>
    <property type="project" value="UniProtKB-EC"/>
</dbReference>
<evidence type="ECO:0000313" key="8">
    <source>
        <dbReference type="EMBL" id="ADE38503.1"/>
    </source>
</evidence>
<dbReference type="EMBL" id="CP001751">
    <property type="protein sequence ID" value="ADE38503.1"/>
    <property type="molecule type" value="Genomic_DNA"/>
</dbReference>
<feature type="transmembrane region" description="Helical" evidence="6">
    <location>
        <begin position="105"/>
        <end position="126"/>
    </location>
</feature>
<dbReference type="Pfam" id="PF00892">
    <property type="entry name" value="EamA"/>
    <property type="match status" value="2"/>
</dbReference>
<dbReference type="EC" id="2.3.1.8" evidence="8"/>
<dbReference type="InterPro" id="IPR037185">
    <property type="entry name" value="EmrE-like"/>
</dbReference>
<feature type="transmembrane region" description="Helical" evidence="6">
    <location>
        <begin position="78"/>
        <end position="99"/>
    </location>
</feature>
<feature type="transmembrane region" description="Helical" evidence="6">
    <location>
        <begin position="189"/>
        <end position="208"/>
    </location>
</feature>
<evidence type="ECO:0000256" key="2">
    <source>
        <dbReference type="ARBA" id="ARBA00009853"/>
    </source>
</evidence>
<keyword evidence="9" id="KW-1185">Reference proteome</keyword>
<dbReference type="AlphaFoldDB" id="D5BQ05"/>
<feature type="transmembrane region" description="Helical" evidence="6">
    <location>
        <begin position="280"/>
        <end position="297"/>
    </location>
</feature>
<evidence type="ECO:0000259" key="7">
    <source>
        <dbReference type="Pfam" id="PF00892"/>
    </source>
</evidence>
<feature type="transmembrane region" description="Helical" evidence="6">
    <location>
        <begin position="135"/>
        <end position="154"/>
    </location>
</feature>
<evidence type="ECO:0000256" key="6">
    <source>
        <dbReference type="SAM" id="Phobius"/>
    </source>
</evidence>
<accession>D5BQ05</accession>
<comment type="subcellular location">
    <subcellularLocation>
        <location evidence="1">Membrane</location>
        <topology evidence="1">Multi-pass membrane protein</topology>
    </subcellularLocation>
</comment>
<keyword evidence="8" id="KW-0012">Acyltransferase</keyword>
<organism evidence="8 9">
    <name type="scientific">Puniceispirillum marinum (strain IMCC1322)</name>
    <dbReference type="NCBI Taxonomy" id="488538"/>
    <lineage>
        <taxon>Bacteria</taxon>
        <taxon>Pseudomonadati</taxon>
        <taxon>Pseudomonadota</taxon>
        <taxon>Alphaproteobacteria</taxon>
        <taxon>Candidatus Puniceispirillales</taxon>
        <taxon>Candidatus Puniceispirillaceae</taxon>
        <taxon>Candidatus Puniceispirillum</taxon>
    </lineage>
</organism>
<evidence type="ECO:0000256" key="3">
    <source>
        <dbReference type="ARBA" id="ARBA00022692"/>
    </source>
</evidence>
<dbReference type="SUPFAM" id="SSF103481">
    <property type="entry name" value="Multidrug resistance efflux transporter EmrE"/>
    <property type="match status" value="2"/>
</dbReference>